<evidence type="ECO:0000313" key="2">
    <source>
        <dbReference type="Proteomes" id="UP001066276"/>
    </source>
</evidence>
<name>A0AAV7PG50_PLEWA</name>
<accession>A0AAV7PG50</accession>
<keyword evidence="2" id="KW-1185">Reference proteome</keyword>
<protein>
    <submittedName>
        <fullName evidence="1">Uncharacterized protein</fullName>
    </submittedName>
</protein>
<dbReference type="AlphaFoldDB" id="A0AAV7PG50"/>
<organism evidence="1 2">
    <name type="scientific">Pleurodeles waltl</name>
    <name type="common">Iberian ribbed newt</name>
    <dbReference type="NCBI Taxonomy" id="8319"/>
    <lineage>
        <taxon>Eukaryota</taxon>
        <taxon>Metazoa</taxon>
        <taxon>Chordata</taxon>
        <taxon>Craniata</taxon>
        <taxon>Vertebrata</taxon>
        <taxon>Euteleostomi</taxon>
        <taxon>Amphibia</taxon>
        <taxon>Batrachia</taxon>
        <taxon>Caudata</taxon>
        <taxon>Salamandroidea</taxon>
        <taxon>Salamandridae</taxon>
        <taxon>Pleurodelinae</taxon>
        <taxon>Pleurodeles</taxon>
    </lineage>
</organism>
<reference evidence="1" key="1">
    <citation type="journal article" date="2022" name="bioRxiv">
        <title>Sequencing and chromosome-scale assembly of the giantPleurodeles waltlgenome.</title>
        <authorList>
            <person name="Brown T."/>
            <person name="Elewa A."/>
            <person name="Iarovenko S."/>
            <person name="Subramanian E."/>
            <person name="Araus A.J."/>
            <person name="Petzold A."/>
            <person name="Susuki M."/>
            <person name="Suzuki K.-i.T."/>
            <person name="Hayashi T."/>
            <person name="Toyoda A."/>
            <person name="Oliveira C."/>
            <person name="Osipova E."/>
            <person name="Leigh N.D."/>
            <person name="Simon A."/>
            <person name="Yun M.H."/>
        </authorList>
    </citation>
    <scope>NUCLEOTIDE SEQUENCE</scope>
    <source>
        <strain evidence="1">20211129_DDA</strain>
        <tissue evidence="1">Liver</tissue>
    </source>
</reference>
<comment type="caution">
    <text evidence="1">The sequence shown here is derived from an EMBL/GenBank/DDBJ whole genome shotgun (WGS) entry which is preliminary data.</text>
</comment>
<sequence length="76" mass="8500">MAETATQQDKELRITADVLGANPEYFQGRSRRNNISVVGVPKKTEETAVELFVRDLILKVLQPWGVTDLFSVRVGP</sequence>
<dbReference type="EMBL" id="JANPWB010000011">
    <property type="protein sequence ID" value="KAJ1124708.1"/>
    <property type="molecule type" value="Genomic_DNA"/>
</dbReference>
<evidence type="ECO:0000313" key="1">
    <source>
        <dbReference type="EMBL" id="KAJ1124708.1"/>
    </source>
</evidence>
<dbReference type="Proteomes" id="UP001066276">
    <property type="component" value="Chromosome 7"/>
</dbReference>
<gene>
    <name evidence="1" type="ORF">NDU88_003157</name>
</gene>
<proteinExistence type="predicted"/>